<comment type="caution">
    <text evidence="1">The sequence shown here is derived from an EMBL/GenBank/DDBJ whole genome shotgun (WGS) entry which is preliminary data.</text>
</comment>
<accession>A0A9D4H1X9</accession>
<evidence type="ECO:0000313" key="1">
    <source>
        <dbReference type="EMBL" id="KAH3825509.1"/>
    </source>
</evidence>
<dbReference type="EMBL" id="JAIWYP010000005">
    <property type="protein sequence ID" value="KAH3825509.1"/>
    <property type="molecule type" value="Genomic_DNA"/>
</dbReference>
<reference evidence="1" key="1">
    <citation type="journal article" date="2019" name="bioRxiv">
        <title>The Genome of the Zebra Mussel, Dreissena polymorpha: A Resource for Invasive Species Research.</title>
        <authorList>
            <person name="McCartney M.A."/>
            <person name="Auch B."/>
            <person name="Kono T."/>
            <person name="Mallez S."/>
            <person name="Zhang Y."/>
            <person name="Obille A."/>
            <person name="Becker A."/>
            <person name="Abrahante J.E."/>
            <person name="Garbe J."/>
            <person name="Badalamenti J.P."/>
            <person name="Herman A."/>
            <person name="Mangelson H."/>
            <person name="Liachko I."/>
            <person name="Sullivan S."/>
            <person name="Sone E.D."/>
            <person name="Koren S."/>
            <person name="Silverstein K.A.T."/>
            <person name="Beckman K.B."/>
            <person name="Gohl D.M."/>
        </authorList>
    </citation>
    <scope>NUCLEOTIDE SEQUENCE</scope>
    <source>
        <strain evidence="1">Duluth1</strain>
        <tissue evidence="1">Whole animal</tissue>
    </source>
</reference>
<dbReference type="AlphaFoldDB" id="A0A9D4H1X9"/>
<dbReference type="Proteomes" id="UP000828390">
    <property type="component" value="Unassembled WGS sequence"/>
</dbReference>
<protein>
    <submittedName>
        <fullName evidence="1">Uncharacterized protein</fullName>
    </submittedName>
</protein>
<sequence length="161" mass="18814">MRIFGWHIDQRHDEKEHKSRAISDILKVASPTTNWVPDDIKRIQILNSTNDDYPPLTILTFRFEDDKARAYRGREELRKQGIRIGDDLTRTQRNTLSSLRGHGKFGYFYKGQLHPTLQRRTVTGRRKAPPTLIDIDQNVHDVGDIFEYVRIDGNQITSINE</sequence>
<name>A0A9D4H1X9_DREPO</name>
<reference evidence="1" key="2">
    <citation type="submission" date="2020-11" db="EMBL/GenBank/DDBJ databases">
        <authorList>
            <person name="McCartney M.A."/>
            <person name="Auch B."/>
            <person name="Kono T."/>
            <person name="Mallez S."/>
            <person name="Becker A."/>
            <person name="Gohl D.M."/>
            <person name="Silverstein K.A.T."/>
            <person name="Koren S."/>
            <person name="Bechman K.B."/>
            <person name="Herman A."/>
            <person name="Abrahante J.E."/>
            <person name="Garbe J."/>
        </authorList>
    </citation>
    <scope>NUCLEOTIDE SEQUENCE</scope>
    <source>
        <strain evidence="1">Duluth1</strain>
        <tissue evidence="1">Whole animal</tissue>
    </source>
</reference>
<organism evidence="1 2">
    <name type="scientific">Dreissena polymorpha</name>
    <name type="common">Zebra mussel</name>
    <name type="synonym">Mytilus polymorpha</name>
    <dbReference type="NCBI Taxonomy" id="45954"/>
    <lineage>
        <taxon>Eukaryota</taxon>
        <taxon>Metazoa</taxon>
        <taxon>Spiralia</taxon>
        <taxon>Lophotrochozoa</taxon>
        <taxon>Mollusca</taxon>
        <taxon>Bivalvia</taxon>
        <taxon>Autobranchia</taxon>
        <taxon>Heteroconchia</taxon>
        <taxon>Euheterodonta</taxon>
        <taxon>Imparidentia</taxon>
        <taxon>Neoheterodontei</taxon>
        <taxon>Myida</taxon>
        <taxon>Dreissenoidea</taxon>
        <taxon>Dreissenidae</taxon>
        <taxon>Dreissena</taxon>
    </lineage>
</organism>
<proteinExistence type="predicted"/>
<keyword evidence="2" id="KW-1185">Reference proteome</keyword>
<gene>
    <name evidence="1" type="ORF">DPMN_127386</name>
</gene>
<evidence type="ECO:0000313" key="2">
    <source>
        <dbReference type="Proteomes" id="UP000828390"/>
    </source>
</evidence>